<dbReference type="AlphaFoldDB" id="M3Y4L3"/>
<organism evidence="1">
    <name type="scientific">Mustela putorius furo</name>
    <name type="common">European domestic ferret</name>
    <name type="synonym">Mustela furo</name>
    <dbReference type="NCBI Taxonomy" id="9669"/>
    <lineage>
        <taxon>Eukaryota</taxon>
        <taxon>Metazoa</taxon>
        <taxon>Chordata</taxon>
        <taxon>Craniata</taxon>
        <taxon>Vertebrata</taxon>
        <taxon>Euteleostomi</taxon>
        <taxon>Mammalia</taxon>
        <taxon>Eutheria</taxon>
        <taxon>Laurasiatheria</taxon>
        <taxon>Carnivora</taxon>
        <taxon>Caniformia</taxon>
        <taxon>Musteloidea</taxon>
        <taxon>Mustelidae</taxon>
        <taxon>Mustelinae</taxon>
        <taxon>Mustela</taxon>
    </lineage>
</organism>
<dbReference type="Ensembl" id="ENSMPUT00000006373.1">
    <property type="protein sequence ID" value="ENSMPUP00000006264.1"/>
    <property type="gene ID" value="ENSMPUG00000006318.1"/>
</dbReference>
<dbReference type="EMBL" id="AEYP01011866">
    <property type="status" value="NOT_ANNOTATED_CDS"/>
    <property type="molecule type" value="Genomic_DNA"/>
</dbReference>
<proteinExistence type="predicted"/>
<name>M3Y4L3_MUSPF</name>
<reference evidence="1" key="1">
    <citation type="submission" date="2024-06" db="UniProtKB">
        <authorList>
            <consortium name="Ensembl"/>
        </authorList>
    </citation>
    <scope>IDENTIFICATION</scope>
</reference>
<accession>M3Y4L3</accession>
<protein>
    <submittedName>
        <fullName evidence="1">Uncharacterized protein</fullName>
    </submittedName>
</protein>
<evidence type="ECO:0000313" key="1">
    <source>
        <dbReference type="Ensembl" id="ENSMPUP00000006264.1"/>
    </source>
</evidence>
<sequence length="95" mass="10617">LGRNFYLRINTVDPLIPHISDGPCFIPDEENQEAQRSQSWALIPSCGLCLHDLTIFQSPPCGEPSSRCKESRRRQCLKIEELRMIGLGGCGCARS</sequence>
<dbReference type="HOGENOM" id="CLU_2378213_0_0_1"/>
<dbReference type="InParanoid" id="M3Y4L3"/>